<dbReference type="EMBL" id="JAPFFF010000008">
    <property type="protein sequence ID" value="KAK8884180.1"/>
    <property type="molecule type" value="Genomic_DNA"/>
</dbReference>
<dbReference type="Proteomes" id="UP001470230">
    <property type="component" value="Unassembled WGS sequence"/>
</dbReference>
<organism evidence="2 3">
    <name type="scientific">Tritrichomonas musculus</name>
    <dbReference type="NCBI Taxonomy" id="1915356"/>
    <lineage>
        <taxon>Eukaryota</taxon>
        <taxon>Metamonada</taxon>
        <taxon>Parabasalia</taxon>
        <taxon>Tritrichomonadida</taxon>
        <taxon>Tritrichomonadidae</taxon>
        <taxon>Tritrichomonas</taxon>
    </lineage>
</organism>
<comment type="caution">
    <text evidence="2">The sequence shown here is derived from an EMBL/GenBank/DDBJ whole genome shotgun (WGS) entry which is preliminary data.</text>
</comment>
<reference evidence="2 3" key="1">
    <citation type="submission" date="2024-04" db="EMBL/GenBank/DDBJ databases">
        <title>Tritrichomonas musculus Genome.</title>
        <authorList>
            <person name="Alves-Ferreira E."/>
            <person name="Grigg M."/>
            <person name="Lorenzi H."/>
            <person name="Galac M."/>
        </authorList>
    </citation>
    <scope>NUCLEOTIDE SEQUENCE [LARGE SCALE GENOMIC DNA]</scope>
    <source>
        <strain evidence="2 3">EAF2021</strain>
    </source>
</reference>
<protein>
    <recommendedName>
        <fullName evidence="1">Initiator binding domain-containing protein</fullName>
    </recommendedName>
</protein>
<name>A0ABR2K269_9EUKA</name>
<dbReference type="InterPro" id="IPR018845">
    <property type="entry name" value="Initiator-bd"/>
</dbReference>
<evidence type="ECO:0000313" key="2">
    <source>
        <dbReference type="EMBL" id="KAK8884180.1"/>
    </source>
</evidence>
<feature type="domain" description="Initiator binding" evidence="1">
    <location>
        <begin position="26"/>
        <end position="150"/>
    </location>
</feature>
<evidence type="ECO:0000313" key="3">
    <source>
        <dbReference type="Proteomes" id="UP001470230"/>
    </source>
</evidence>
<accession>A0ABR2K269</accession>
<gene>
    <name evidence="2" type="ORF">M9Y10_043286</name>
</gene>
<keyword evidence="3" id="KW-1185">Reference proteome</keyword>
<proteinExistence type="predicted"/>
<sequence>MKVTTQQIQTAISSLPQYWQLLDRIDLEEYLKLRLQNEENVAKSKKGERIDSFNQKLDQIKRYIERDNVNQWKRSLVCGAIFLKDGIFINIQNFKMILSRCKSSINGSFQQMGYNANQCNPMAAQEIKSKIPFFSKSPNELKKWTFREFKSSPEIPKPEILSKKPFIIELPKPKISQNTTISTQKSYENAQIENYEKFSGPPNYQKELTAEDLQQFVSKSFPCPVKYRYKIYDTIYQSVSIQTEA</sequence>
<dbReference type="Pfam" id="PF10416">
    <property type="entry name" value="IBD"/>
    <property type="match status" value="1"/>
</dbReference>
<evidence type="ECO:0000259" key="1">
    <source>
        <dbReference type="Pfam" id="PF10416"/>
    </source>
</evidence>